<feature type="transmembrane region" description="Helical" evidence="1">
    <location>
        <begin position="176"/>
        <end position="196"/>
    </location>
</feature>
<keyword evidence="1" id="KW-0472">Membrane</keyword>
<evidence type="ECO:0000256" key="1">
    <source>
        <dbReference type="SAM" id="Phobius"/>
    </source>
</evidence>
<dbReference type="EMBL" id="CP106738">
    <property type="protein sequence ID" value="UXX84696.1"/>
    <property type="molecule type" value="Genomic_DNA"/>
</dbReference>
<dbReference type="InterPro" id="IPR000620">
    <property type="entry name" value="EamA_dom"/>
</dbReference>
<feature type="transmembrane region" description="Helical" evidence="1">
    <location>
        <begin position="208"/>
        <end position="225"/>
    </location>
</feature>
<organism evidence="3 4">
    <name type="scientific">Roseovarius pelagicus</name>
    <dbReference type="NCBI Taxonomy" id="2980108"/>
    <lineage>
        <taxon>Bacteria</taxon>
        <taxon>Pseudomonadati</taxon>
        <taxon>Pseudomonadota</taxon>
        <taxon>Alphaproteobacteria</taxon>
        <taxon>Rhodobacterales</taxon>
        <taxon>Roseobacteraceae</taxon>
        <taxon>Roseovarius</taxon>
    </lineage>
</organism>
<dbReference type="RefSeq" id="WP_263048856.1">
    <property type="nucleotide sequence ID" value="NZ_CP106738.1"/>
</dbReference>
<sequence length="291" mass="30959">MNEHLKGILITTLGVLMVVPDSLFVRLIEADPFTIIFWRSAVAGALIALGVLIFQGVGAFRAAARTGWPGLIYTVLMGSTAPGFVFAVSLTSVANVVFIFASIPIFSAVMSRIFLGEPIQRRMVLTMIPVLFGLGLIAYGSHESQISSWKGDLVAVLVSVAFAGALTAVRKVKATSMIPAIPVAYLGTAVAMLFFTDPGAAISGQWHLFVPHGMFIALSSPLLTLGPRYISSAEVSLLILLESVLAPLLVWAVIGEDPGRWAIIGGGVVIGALFVSNIVALRRRRARMIRS</sequence>
<feature type="domain" description="EamA" evidence="2">
    <location>
        <begin position="150"/>
        <end position="277"/>
    </location>
</feature>
<keyword evidence="1" id="KW-1133">Transmembrane helix</keyword>
<evidence type="ECO:0000313" key="4">
    <source>
        <dbReference type="Proteomes" id="UP001064087"/>
    </source>
</evidence>
<feature type="transmembrane region" description="Helical" evidence="1">
    <location>
        <begin position="70"/>
        <end position="90"/>
    </location>
</feature>
<proteinExistence type="predicted"/>
<feature type="transmembrane region" description="Helical" evidence="1">
    <location>
        <begin position="122"/>
        <end position="141"/>
    </location>
</feature>
<dbReference type="PANTHER" id="PTHR22911">
    <property type="entry name" value="ACYL-MALONYL CONDENSING ENZYME-RELATED"/>
    <property type="match status" value="1"/>
</dbReference>
<feature type="transmembrane region" description="Helical" evidence="1">
    <location>
        <begin position="237"/>
        <end position="255"/>
    </location>
</feature>
<dbReference type="Pfam" id="PF00892">
    <property type="entry name" value="EamA"/>
    <property type="match status" value="2"/>
</dbReference>
<name>A0ABY6DEY5_9RHOB</name>
<protein>
    <submittedName>
        <fullName evidence="3">DMT family transporter</fullName>
    </submittedName>
</protein>
<dbReference type="InterPro" id="IPR037185">
    <property type="entry name" value="EmrE-like"/>
</dbReference>
<dbReference type="Proteomes" id="UP001064087">
    <property type="component" value="Chromosome"/>
</dbReference>
<gene>
    <name evidence="3" type="ORF">N7U68_08700</name>
</gene>
<keyword evidence="4" id="KW-1185">Reference proteome</keyword>
<dbReference type="PANTHER" id="PTHR22911:SF135">
    <property type="entry name" value="BLR4310 PROTEIN"/>
    <property type="match status" value="1"/>
</dbReference>
<evidence type="ECO:0000313" key="3">
    <source>
        <dbReference type="EMBL" id="UXX84696.1"/>
    </source>
</evidence>
<keyword evidence="1" id="KW-0812">Transmembrane</keyword>
<feature type="transmembrane region" description="Helical" evidence="1">
    <location>
        <begin position="261"/>
        <end position="281"/>
    </location>
</feature>
<evidence type="ECO:0000259" key="2">
    <source>
        <dbReference type="Pfam" id="PF00892"/>
    </source>
</evidence>
<feature type="transmembrane region" description="Helical" evidence="1">
    <location>
        <begin position="7"/>
        <end position="24"/>
    </location>
</feature>
<dbReference type="SUPFAM" id="SSF103481">
    <property type="entry name" value="Multidrug resistance efflux transporter EmrE"/>
    <property type="match status" value="2"/>
</dbReference>
<feature type="transmembrane region" description="Helical" evidence="1">
    <location>
        <begin position="153"/>
        <end position="169"/>
    </location>
</feature>
<feature type="transmembrane region" description="Helical" evidence="1">
    <location>
        <begin position="36"/>
        <end position="58"/>
    </location>
</feature>
<feature type="domain" description="EamA" evidence="2">
    <location>
        <begin position="6"/>
        <end position="138"/>
    </location>
</feature>
<accession>A0ABY6DEY5</accession>
<feature type="transmembrane region" description="Helical" evidence="1">
    <location>
        <begin position="96"/>
        <end position="115"/>
    </location>
</feature>
<reference evidence="3" key="1">
    <citation type="submission" date="2022-10" db="EMBL/GenBank/DDBJ databases">
        <title>Roseovarius pelagicus sp. nov., isolated from Arctic seawater.</title>
        <authorList>
            <person name="Hong Y.W."/>
            <person name="Hwang C.Y."/>
        </authorList>
    </citation>
    <scope>NUCLEOTIDE SEQUENCE</scope>
    <source>
        <strain evidence="3">HL-MP18</strain>
    </source>
</reference>